<dbReference type="InterPro" id="IPR050832">
    <property type="entry name" value="Bact_Acetyltransf"/>
</dbReference>
<comment type="caution">
    <text evidence="4">The sequence shown here is derived from an EMBL/GenBank/DDBJ whole genome shotgun (WGS) entry which is preliminary data.</text>
</comment>
<evidence type="ECO:0000256" key="1">
    <source>
        <dbReference type="ARBA" id="ARBA00022679"/>
    </source>
</evidence>
<evidence type="ECO:0000313" key="4">
    <source>
        <dbReference type="EMBL" id="MBB4694489.1"/>
    </source>
</evidence>
<dbReference type="InterPro" id="IPR000182">
    <property type="entry name" value="GNAT_dom"/>
</dbReference>
<sequence length="152" mass="16649">MSIDHGVELVPVTAENWRDCAGLALRGEQQQFVNAVSYYLCLCHYGDTWHPLAAVRGGEVVGFVMWGIDDDRSAWIGGLVVGAQHQRQGIGQAIVRTLRERLIAEPGTPDVALSYAAANAAARRLYRALGFRETGETEDEELVARWTPAEPA</sequence>
<evidence type="ECO:0000313" key="5">
    <source>
        <dbReference type="Proteomes" id="UP000542742"/>
    </source>
</evidence>
<feature type="domain" description="N-acetyltransferase" evidence="3">
    <location>
        <begin position="7"/>
        <end position="150"/>
    </location>
</feature>
<dbReference type="GO" id="GO:0004145">
    <property type="term" value="F:diamine N-acetyltransferase activity"/>
    <property type="evidence" value="ECO:0007669"/>
    <property type="project" value="UniProtKB-EC"/>
</dbReference>
<organism evidence="4 5">
    <name type="scientific">Paractinoplanes abujensis</name>
    <dbReference type="NCBI Taxonomy" id="882441"/>
    <lineage>
        <taxon>Bacteria</taxon>
        <taxon>Bacillati</taxon>
        <taxon>Actinomycetota</taxon>
        <taxon>Actinomycetes</taxon>
        <taxon>Micromonosporales</taxon>
        <taxon>Micromonosporaceae</taxon>
        <taxon>Paractinoplanes</taxon>
    </lineage>
</organism>
<evidence type="ECO:0000256" key="2">
    <source>
        <dbReference type="ARBA" id="ARBA00023315"/>
    </source>
</evidence>
<dbReference type="Pfam" id="PF00583">
    <property type="entry name" value="Acetyltransf_1"/>
    <property type="match status" value="1"/>
</dbReference>
<dbReference type="PANTHER" id="PTHR43877">
    <property type="entry name" value="AMINOALKYLPHOSPHONATE N-ACETYLTRANSFERASE-RELATED-RELATED"/>
    <property type="match status" value="1"/>
</dbReference>
<dbReference type="CDD" id="cd04301">
    <property type="entry name" value="NAT_SF"/>
    <property type="match status" value="1"/>
</dbReference>
<dbReference type="EC" id="2.3.1.57" evidence="4"/>
<dbReference type="AlphaFoldDB" id="A0A7W7CU70"/>
<gene>
    <name evidence="4" type="ORF">BKA14_004637</name>
</gene>
<dbReference type="Proteomes" id="UP000542742">
    <property type="component" value="Unassembled WGS sequence"/>
</dbReference>
<keyword evidence="5" id="KW-1185">Reference proteome</keyword>
<evidence type="ECO:0000259" key="3">
    <source>
        <dbReference type="PROSITE" id="PS51186"/>
    </source>
</evidence>
<proteinExistence type="predicted"/>
<accession>A0A7W7CU70</accession>
<dbReference type="PROSITE" id="PS51186">
    <property type="entry name" value="GNAT"/>
    <property type="match status" value="1"/>
</dbReference>
<reference evidence="4 5" key="1">
    <citation type="submission" date="2020-08" db="EMBL/GenBank/DDBJ databases">
        <title>Sequencing the genomes of 1000 actinobacteria strains.</title>
        <authorList>
            <person name="Klenk H.-P."/>
        </authorList>
    </citation>
    <scope>NUCLEOTIDE SEQUENCE [LARGE SCALE GENOMIC DNA]</scope>
    <source>
        <strain evidence="4 5">DSM 45518</strain>
    </source>
</reference>
<keyword evidence="2 4" id="KW-0012">Acyltransferase</keyword>
<keyword evidence="1 4" id="KW-0808">Transferase</keyword>
<dbReference type="Gene3D" id="3.40.630.30">
    <property type="match status" value="1"/>
</dbReference>
<dbReference type="EMBL" id="JACHMF010000001">
    <property type="protein sequence ID" value="MBB4694489.1"/>
    <property type="molecule type" value="Genomic_DNA"/>
</dbReference>
<dbReference type="SUPFAM" id="SSF55729">
    <property type="entry name" value="Acyl-CoA N-acyltransferases (Nat)"/>
    <property type="match status" value="1"/>
</dbReference>
<name>A0A7W7CU70_9ACTN</name>
<protein>
    <submittedName>
        <fullName evidence="4">Diamine N-acetyltransferase</fullName>
        <ecNumber evidence="4">2.3.1.57</ecNumber>
    </submittedName>
</protein>
<dbReference type="InterPro" id="IPR016181">
    <property type="entry name" value="Acyl_CoA_acyltransferase"/>
</dbReference>